<evidence type="ECO:0000313" key="5">
    <source>
        <dbReference type="Proteomes" id="UP001209317"/>
    </source>
</evidence>
<dbReference type="PANTHER" id="PTHR43702">
    <property type="entry name" value="L-FUCOSE-PROTON SYMPORTER"/>
    <property type="match status" value="1"/>
</dbReference>
<feature type="transmembrane region" description="Helical" evidence="3">
    <location>
        <begin position="127"/>
        <end position="149"/>
    </location>
</feature>
<dbReference type="PANTHER" id="PTHR43702:SF3">
    <property type="entry name" value="PROTEIN TSGA"/>
    <property type="match status" value="1"/>
</dbReference>
<dbReference type="Gene3D" id="1.20.1250.20">
    <property type="entry name" value="MFS general substrate transporter like domains"/>
    <property type="match status" value="2"/>
</dbReference>
<comment type="caution">
    <text evidence="4">The sequence shown here is derived from an EMBL/GenBank/DDBJ whole genome shotgun (WGS) entry which is preliminary data.</text>
</comment>
<gene>
    <name evidence="4" type="ORF">OD355_10780</name>
</gene>
<keyword evidence="3" id="KW-0812">Transmembrane</keyword>
<dbReference type="InterPro" id="IPR050375">
    <property type="entry name" value="MFS_TsgA-like"/>
</dbReference>
<proteinExistence type="predicted"/>
<reference evidence="4" key="1">
    <citation type="submission" date="2022-10" db="EMBL/GenBank/DDBJ databases">
        <authorList>
            <person name="Kim H.S."/>
            <person name="Kim J.-S."/>
            <person name="Suh M.K."/>
            <person name="Eom M.K."/>
            <person name="Lee J.-S."/>
        </authorList>
    </citation>
    <scope>NUCLEOTIDE SEQUENCE</scope>
    <source>
        <strain evidence="4">LIP-5</strain>
    </source>
</reference>
<dbReference type="RefSeq" id="WP_263038487.1">
    <property type="nucleotide sequence ID" value="NZ_JAOTPL010000016.1"/>
</dbReference>
<keyword evidence="3" id="KW-1133">Transmembrane helix</keyword>
<evidence type="ECO:0000313" key="4">
    <source>
        <dbReference type="EMBL" id="MCU7695002.1"/>
    </source>
</evidence>
<evidence type="ECO:0008006" key="6">
    <source>
        <dbReference type="Google" id="ProtNLM"/>
    </source>
</evidence>
<keyword evidence="3" id="KW-0472">Membrane</keyword>
<dbReference type="AlphaFoldDB" id="A0AAE3IMW4"/>
<protein>
    <recommendedName>
        <fullName evidence="6">Glucose/galactose transporter</fullName>
    </recommendedName>
</protein>
<keyword evidence="5" id="KW-1185">Reference proteome</keyword>
<dbReference type="EMBL" id="JAOTPL010000016">
    <property type="protein sequence ID" value="MCU7695002.1"/>
    <property type="molecule type" value="Genomic_DNA"/>
</dbReference>
<feature type="transmembrane region" description="Helical" evidence="3">
    <location>
        <begin position="190"/>
        <end position="211"/>
    </location>
</feature>
<comment type="subcellular location">
    <subcellularLocation>
        <location evidence="1">Cell inner membrane</location>
        <topology evidence="1">Multi-pass membrane protein</topology>
    </subcellularLocation>
</comment>
<dbReference type="InterPro" id="IPR036259">
    <property type="entry name" value="MFS_trans_sf"/>
</dbReference>
<accession>A0AAE3IMW4</accession>
<feature type="transmembrane region" description="Helical" evidence="3">
    <location>
        <begin position="253"/>
        <end position="273"/>
    </location>
</feature>
<feature type="transmembrane region" description="Helical" evidence="3">
    <location>
        <begin position="155"/>
        <end position="178"/>
    </location>
</feature>
<evidence type="ECO:0000256" key="2">
    <source>
        <dbReference type="ARBA" id="ARBA00022475"/>
    </source>
</evidence>
<dbReference type="GO" id="GO:0005886">
    <property type="term" value="C:plasma membrane"/>
    <property type="evidence" value="ECO:0007669"/>
    <property type="project" value="UniProtKB-SubCell"/>
</dbReference>
<dbReference type="Proteomes" id="UP001209317">
    <property type="component" value="Unassembled WGS sequence"/>
</dbReference>
<name>A0AAE3IMW4_9BACT</name>
<sequence length="301" mass="31813">MGDPKFAASRINLAQTFNAIGWILGPLLGSLLIFKNENTENVFRSFASTLKTLFTGIGQQPTAAVSNVQEVSNSALITPYVGLGIVVVLVTVMFFFVRLPEVHEDKRTDQAVEQGGISGKLISNTNFIMAVIAQFLYVAAQTGIGSFFVNYTVEAGLAISELQAGVLLGLGGMGLFALGRFSGSSLMKKFSPGGLLATFAVINTVLMIVVATRHDNLGILALIASYLFMSIMFPSIFALGIQGLGDRTKSASSVMVMTVAGGAVCPALMGMIGAHNMNIGFIIPMLCFAYIALYGLVSRKG</sequence>
<feature type="transmembrane region" description="Helical" evidence="3">
    <location>
        <begin position="217"/>
        <end position="241"/>
    </location>
</feature>
<feature type="transmembrane region" description="Helical" evidence="3">
    <location>
        <begin position="77"/>
        <end position="97"/>
    </location>
</feature>
<keyword evidence="2" id="KW-1003">Cell membrane</keyword>
<organism evidence="4 5">
    <name type="scientific">Haoranjiania flava</name>
    <dbReference type="NCBI Taxonomy" id="1856322"/>
    <lineage>
        <taxon>Bacteria</taxon>
        <taxon>Pseudomonadati</taxon>
        <taxon>Bacteroidota</taxon>
        <taxon>Chitinophagia</taxon>
        <taxon>Chitinophagales</taxon>
        <taxon>Chitinophagaceae</taxon>
        <taxon>Haoranjiania</taxon>
    </lineage>
</organism>
<feature type="transmembrane region" description="Helical" evidence="3">
    <location>
        <begin position="279"/>
        <end position="297"/>
    </location>
</feature>
<dbReference type="SUPFAM" id="SSF103473">
    <property type="entry name" value="MFS general substrate transporter"/>
    <property type="match status" value="1"/>
</dbReference>
<evidence type="ECO:0000256" key="3">
    <source>
        <dbReference type="SAM" id="Phobius"/>
    </source>
</evidence>
<feature type="transmembrane region" description="Helical" evidence="3">
    <location>
        <begin position="12"/>
        <end position="34"/>
    </location>
</feature>
<evidence type="ECO:0000256" key="1">
    <source>
        <dbReference type="ARBA" id="ARBA00004429"/>
    </source>
</evidence>